<dbReference type="EMBL" id="CP126210">
    <property type="protein sequence ID" value="WIA11988.1"/>
    <property type="molecule type" value="Genomic_DNA"/>
</dbReference>
<feature type="compositionally biased region" description="Basic and acidic residues" evidence="2">
    <location>
        <begin position="45"/>
        <end position="55"/>
    </location>
</feature>
<name>A0ABY8TX00_TETOB</name>
<gene>
    <name evidence="3" type="ORF">OEZ85_012069</name>
</gene>
<feature type="region of interest" description="Disordered" evidence="2">
    <location>
        <begin position="19"/>
        <end position="55"/>
    </location>
</feature>
<evidence type="ECO:0000256" key="2">
    <source>
        <dbReference type="SAM" id="MobiDB-lite"/>
    </source>
</evidence>
<reference evidence="3 4" key="1">
    <citation type="submission" date="2023-05" db="EMBL/GenBank/DDBJ databases">
        <title>A 100% complete, gapless, phased diploid assembly of the Scenedesmus obliquus UTEX 3031 genome.</title>
        <authorList>
            <person name="Biondi T.C."/>
            <person name="Hanschen E.R."/>
            <person name="Kwon T."/>
            <person name="Eng W."/>
            <person name="Kruse C.P.S."/>
            <person name="Koehler S.I."/>
            <person name="Kunde Y."/>
            <person name="Gleasner C.D."/>
            <person name="You Mak K.T."/>
            <person name="Polle J."/>
            <person name="Hovde B.T."/>
            <person name="Starkenburg S.R."/>
        </authorList>
    </citation>
    <scope>NUCLEOTIDE SEQUENCE [LARGE SCALE GENOMIC DNA]</scope>
    <source>
        <strain evidence="3 4">DOE0152z</strain>
    </source>
</reference>
<dbReference type="Proteomes" id="UP001244341">
    <property type="component" value="Chromosome 3b"/>
</dbReference>
<proteinExistence type="predicted"/>
<keyword evidence="4" id="KW-1185">Reference proteome</keyword>
<evidence type="ECO:0000313" key="3">
    <source>
        <dbReference type="EMBL" id="WIA11988.1"/>
    </source>
</evidence>
<organism evidence="3 4">
    <name type="scientific">Tetradesmus obliquus</name>
    <name type="common">Green alga</name>
    <name type="synonym">Acutodesmus obliquus</name>
    <dbReference type="NCBI Taxonomy" id="3088"/>
    <lineage>
        <taxon>Eukaryota</taxon>
        <taxon>Viridiplantae</taxon>
        <taxon>Chlorophyta</taxon>
        <taxon>core chlorophytes</taxon>
        <taxon>Chlorophyceae</taxon>
        <taxon>CS clade</taxon>
        <taxon>Sphaeropleales</taxon>
        <taxon>Scenedesmaceae</taxon>
        <taxon>Tetradesmus</taxon>
    </lineage>
</organism>
<feature type="coiled-coil region" evidence="1">
    <location>
        <begin position="91"/>
        <end position="118"/>
    </location>
</feature>
<protein>
    <submittedName>
        <fullName evidence="3">Uncharacterized protein</fullName>
    </submittedName>
</protein>
<keyword evidence="1" id="KW-0175">Coiled coil</keyword>
<evidence type="ECO:0000256" key="1">
    <source>
        <dbReference type="SAM" id="Coils"/>
    </source>
</evidence>
<sequence length="298" mass="35473">MQRSSPSYRCLPLQTLTHSPSASLQRCRQHSRQPHLRIAAAKDQQPSKDDRDSQGKADFSAYWSLKFREFFSKRRQYLDLARKRQEPPEIIQKLDAQIQQQEDKLEQERMARRRLRVEQMSKDPALQQQAIAQDQQLLGDIVRAREQLQQPQNKLLHLTVFQLRSVLRAVLLLPFTLPAAAAARWQALFASQSYEHFLLSEGERVWAFRNRTENERWFWEVFAMDRFFVPIAWAICYQMVVPDNLIWSVLVPFALISWQRGALPTPANLEWWLIMFFGLYWKCWDKVCGILAFFFKWW</sequence>
<accession>A0ABY8TX00</accession>
<evidence type="ECO:0000313" key="4">
    <source>
        <dbReference type="Proteomes" id="UP001244341"/>
    </source>
</evidence>